<reference evidence="1" key="2">
    <citation type="journal article" date="2015" name="Data Brief">
        <title>Shoot transcriptome of the giant reed, Arundo donax.</title>
        <authorList>
            <person name="Barrero R.A."/>
            <person name="Guerrero F.D."/>
            <person name="Moolhuijzen P."/>
            <person name="Goolsby J.A."/>
            <person name="Tidwell J."/>
            <person name="Bellgard S.E."/>
            <person name="Bellgard M.I."/>
        </authorList>
    </citation>
    <scope>NUCLEOTIDE SEQUENCE</scope>
    <source>
        <tissue evidence="1">Shoot tissue taken approximately 20 cm above the soil surface</tissue>
    </source>
</reference>
<evidence type="ECO:0000313" key="1">
    <source>
        <dbReference type="EMBL" id="JAE09539.1"/>
    </source>
</evidence>
<sequence>MGGNLSPSHLYFLLRNWLHSTCRFKFFAAAFSDIQSFFYIFC</sequence>
<protein>
    <submittedName>
        <fullName evidence="1">Uncharacterized protein</fullName>
    </submittedName>
</protein>
<dbReference type="AlphaFoldDB" id="A0A0A9FE91"/>
<organism evidence="1">
    <name type="scientific">Arundo donax</name>
    <name type="common">Giant reed</name>
    <name type="synonym">Donax arundinaceus</name>
    <dbReference type="NCBI Taxonomy" id="35708"/>
    <lineage>
        <taxon>Eukaryota</taxon>
        <taxon>Viridiplantae</taxon>
        <taxon>Streptophyta</taxon>
        <taxon>Embryophyta</taxon>
        <taxon>Tracheophyta</taxon>
        <taxon>Spermatophyta</taxon>
        <taxon>Magnoliopsida</taxon>
        <taxon>Liliopsida</taxon>
        <taxon>Poales</taxon>
        <taxon>Poaceae</taxon>
        <taxon>PACMAD clade</taxon>
        <taxon>Arundinoideae</taxon>
        <taxon>Arundineae</taxon>
        <taxon>Arundo</taxon>
    </lineage>
</organism>
<reference evidence="1" key="1">
    <citation type="submission" date="2014-09" db="EMBL/GenBank/DDBJ databases">
        <authorList>
            <person name="Magalhaes I.L.F."/>
            <person name="Oliveira U."/>
            <person name="Santos F.R."/>
            <person name="Vidigal T.H.D.A."/>
            <person name="Brescovit A.D."/>
            <person name="Santos A.J."/>
        </authorList>
    </citation>
    <scope>NUCLEOTIDE SEQUENCE</scope>
    <source>
        <tissue evidence="1">Shoot tissue taken approximately 20 cm above the soil surface</tissue>
    </source>
</reference>
<dbReference type="EMBL" id="GBRH01188357">
    <property type="protein sequence ID" value="JAE09539.1"/>
    <property type="molecule type" value="Transcribed_RNA"/>
</dbReference>
<name>A0A0A9FE91_ARUDO</name>
<accession>A0A0A9FE91</accession>
<proteinExistence type="predicted"/>